<evidence type="ECO:0000313" key="2">
    <source>
        <dbReference type="Proteomes" id="UP000601597"/>
    </source>
</evidence>
<accession>A0ABQ3BAS2</accession>
<evidence type="ECO:0000313" key="1">
    <source>
        <dbReference type="EMBL" id="GGY83615.1"/>
    </source>
</evidence>
<dbReference type="RefSeq" id="WP_189578014.1">
    <property type="nucleotide sequence ID" value="NZ_BMXV01000009.1"/>
</dbReference>
<organism evidence="1 2">
    <name type="scientific">Marinobacter zhanjiangensis</name>
    <dbReference type="NCBI Taxonomy" id="578215"/>
    <lineage>
        <taxon>Bacteria</taxon>
        <taxon>Pseudomonadati</taxon>
        <taxon>Pseudomonadota</taxon>
        <taxon>Gammaproteobacteria</taxon>
        <taxon>Pseudomonadales</taxon>
        <taxon>Marinobacteraceae</taxon>
        <taxon>Marinobacter</taxon>
    </lineage>
</organism>
<sequence length="116" mass="13354">MNRSRKPNKQLVRDCLQQAFQDTFAFQAARPSSALTTDTLEGLFTLLADRLGHLQHVRTDYPCDYLARCKATFTDQLIHELEARGYHSPAFDRLTRLRDAWDHGHLDLPTVTETQP</sequence>
<comment type="caution">
    <text evidence="1">The sequence shown here is derived from an EMBL/GenBank/DDBJ whole genome shotgun (WGS) entry which is preliminary data.</text>
</comment>
<gene>
    <name evidence="1" type="ORF">GCM10007071_33650</name>
</gene>
<reference evidence="2" key="1">
    <citation type="journal article" date="2019" name="Int. J. Syst. Evol. Microbiol.">
        <title>The Global Catalogue of Microorganisms (GCM) 10K type strain sequencing project: providing services to taxonomists for standard genome sequencing and annotation.</title>
        <authorList>
            <consortium name="The Broad Institute Genomics Platform"/>
            <consortium name="The Broad Institute Genome Sequencing Center for Infectious Disease"/>
            <person name="Wu L."/>
            <person name="Ma J."/>
        </authorList>
    </citation>
    <scope>NUCLEOTIDE SEQUENCE [LARGE SCALE GENOMIC DNA]</scope>
    <source>
        <strain evidence="2">KCTC 22280</strain>
    </source>
</reference>
<dbReference type="Proteomes" id="UP000601597">
    <property type="component" value="Unassembled WGS sequence"/>
</dbReference>
<keyword evidence="2" id="KW-1185">Reference proteome</keyword>
<proteinExistence type="predicted"/>
<dbReference type="EMBL" id="BMXV01000009">
    <property type="protein sequence ID" value="GGY83615.1"/>
    <property type="molecule type" value="Genomic_DNA"/>
</dbReference>
<protein>
    <submittedName>
        <fullName evidence="1">Uncharacterized protein</fullName>
    </submittedName>
</protein>
<name>A0ABQ3BAS2_9GAMM</name>